<comment type="caution">
    <text evidence="9">The sequence shown here is derived from an EMBL/GenBank/DDBJ whole genome shotgun (WGS) entry which is preliminary data.</text>
</comment>
<sequence>MDFLRELGIGEVNSGVYGDDWIDRPGGSALVSRSPATNEPIATVLQAGDADYDTVMTSALAGFARWRVVPAPRRGEIVREIAIELRAYREPLAKLVSLEMGKILAEGEGEVQEVIDIADFAVGLSRQLYGRTMHSERPFHRMYEQWHPLGVVGIITAFNFPVAVWAWNAMVSAVCGDTMMWKPSPETPLCAIAVQKIVDRVMRRHDLAGVFTLAMGDVPTVGERMIRDRRMPLVSATGSCAMGRHVGRVVAERLGRSLLELGGNNAVIVLGDADLDLALRAVLFGAVGTAGQRCTSTRRVFLESGIADAFVERLVESYRSVRIGDPLERSTTMGPLVKAEAVAQVLAAIEQAKIQGGAVLCGGRPLDGPGNFLEPTIVRGRPDMPIVQQETFGPLLYVFPVADLEEAMRHHNSVDQGLTSAIFTRDLQRAERFLSVLGSDCGMANVNLGTSGAEIGGAFGGEKDTGGGREAGSDAWKAYMRRQTNTINWSDELPLAQGVQFG</sequence>
<keyword evidence="4" id="KW-0520">NAD</keyword>
<reference evidence="9" key="1">
    <citation type="submission" date="2020-04" db="EMBL/GenBank/DDBJ databases">
        <authorList>
            <person name="Zhang T."/>
        </authorList>
    </citation>
    <scope>NUCLEOTIDE SEQUENCE</scope>
    <source>
        <strain evidence="9">HKST-UBA01</strain>
    </source>
</reference>
<proteinExistence type="inferred from homology"/>
<dbReference type="Gene3D" id="3.40.605.10">
    <property type="entry name" value="Aldehyde Dehydrogenase, Chain A, domain 1"/>
    <property type="match status" value="1"/>
</dbReference>
<dbReference type="SUPFAM" id="SSF53720">
    <property type="entry name" value="ALDH-like"/>
    <property type="match status" value="1"/>
</dbReference>
<evidence type="ECO:0000313" key="9">
    <source>
        <dbReference type="EMBL" id="MCA9729048.1"/>
    </source>
</evidence>
<organism evidence="9 10">
    <name type="scientific">Eiseniibacteriota bacterium</name>
    <dbReference type="NCBI Taxonomy" id="2212470"/>
    <lineage>
        <taxon>Bacteria</taxon>
        <taxon>Candidatus Eiseniibacteriota</taxon>
    </lineage>
</organism>
<gene>
    <name evidence="9" type="ORF">KC729_15260</name>
</gene>
<dbReference type="AlphaFoldDB" id="A0A956M1F7"/>
<keyword evidence="3 7" id="KW-0560">Oxidoreductase</keyword>
<dbReference type="InterPro" id="IPR016162">
    <property type="entry name" value="Ald_DH_N"/>
</dbReference>
<comment type="similarity">
    <text evidence="1 7">Belongs to the aldehyde dehydrogenase family.</text>
</comment>
<dbReference type="PANTHER" id="PTHR43521:SF1">
    <property type="entry name" value="ALPHA-AMINOADIPIC SEMIALDEHYDE DEHYDROGENASE"/>
    <property type="match status" value="1"/>
</dbReference>
<evidence type="ECO:0000256" key="6">
    <source>
        <dbReference type="PROSITE-ProRule" id="PRU10007"/>
    </source>
</evidence>
<dbReference type="InterPro" id="IPR016161">
    <property type="entry name" value="Ald_DH/histidinol_DH"/>
</dbReference>
<evidence type="ECO:0000259" key="8">
    <source>
        <dbReference type="Pfam" id="PF00171"/>
    </source>
</evidence>
<dbReference type="InterPro" id="IPR029510">
    <property type="entry name" value="Ald_DH_CS_GLU"/>
</dbReference>
<dbReference type="EMBL" id="JAGQHR010000556">
    <property type="protein sequence ID" value="MCA9729048.1"/>
    <property type="molecule type" value="Genomic_DNA"/>
</dbReference>
<evidence type="ECO:0000256" key="7">
    <source>
        <dbReference type="RuleBase" id="RU003345"/>
    </source>
</evidence>
<dbReference type="CDD" id="cd07130">
    <property type="entry name" value="ALDH_F7_AASADH"/>
    <property type="match status" value="1"/>
</dbReference>
<feature type="active site" evidence="6">
    <location>
        <position position="260"/>
    </location>
</feature>
<evidence type="ECO:0000256" key="4">
    <source>
        <dbReference type="ARBA" id="ARBA00023027"/>
    </source>
</evidence>
<dbReference type="Pfam" id="PF00171">
    <property type="entry name" value="Aldedh"/>
    <property type="match status" value="1"/>
</dbReference>
<dbReference type="InterPro" id="IPR016163">
    <property type="entry name" value="Ald_DH_C"/>
</dbReference>
<dbReference type="PROSITE" id="PS00687">
    <property type="entry name" value="ALDEHYDE_DEHYDR_GLU"/>
    <property type="match status" value="1"/>
</dbReference>
<evidence type="ECO:0000313" key="10">
    <source>
        <dbReference type="Proteomes" id="UP000697710"/>
    </source>
</evidence>
<dbReference type="GO" id="GO:0004029">
    <property type="term" value="F:aldehyde dehydrogenase (NAD+) activity"/>
    <property type="evidence" value="ECO:0007669"/>
    <property type="project" value="UniProtKB-EC"/>
</dbReference>
<evidence type="ECO:0000256" key="5">
    <source>
        <dbReference type="ARBA" id="ARBA00024226"/>
    </source>
</evidence>
<evidence type="ECO:0000256" key="1">
    <source>
        <dbReference type="ARBA" id="ARBA00009986"/>
    </source>
</evidence>
<dbReference type="Proteomes" id="UP000697710">
    <property type="component" value="Unassembled WGS sequence"/>
</dbReference>
<comment type="subunit">
    <text evidence="2">Homotetramer.</text>
</comment>
<evidence type="ECO:0000256" key="3">
    <source>
        <dbReference type="ARBA" id="ARBA00023002"/>
    </source>
</evidence>
<dbReference type="InterPro" id="IPR044638">
    <property type="entry name" value="ALDH7A1-like"/>
</dbReference>
<name>A0A956M1F7_UNCEI</name>
<dbReference type="FunFam" id="3.40.309.10:FF:000018">
    <property type="entry name" value="Alpha-aminoadipic semialdehyde dehydrogenase"/>
    <property type="match status" value="1"/>
</dbReference>
<dbReference type="InterPro" id="IPR015590">
    <property type="entry name" value="Aldehyde_DH_dom"/>
</dbReference>
<reference evidence="9" key="2">
    <citation type="journal article" date="2021" name="Microbiome">
        <title>Successional dynamics and alternative stable states in a saline activated sludge microbial community over 9 years.</title>
        <authorList>
            <person name="Wang Y."/>
            <person name="Ye J."/>
            <person name="Ju F."/>
            <person name="Liu L."/>
            <person name="Boyd J.A."/>
            <person name="Deng Y."/>
            <person name="Parks D.H."/>
            <person name="Jiang X."/>
            <person name="Yin X."/>
            <person name="Woodcroft B.J."/>
            <person name="Tyson G.W."/>
            <person name="Hugenholtz P."/>
            <person name="Polz M.F."/>
            <person name="Zhang T."/>
        </authorList>
    </citation>
    <scope>NUCLEOTIDE SEQUENCE</scope>
    <source>
        <strain evidence="9">HKST-UBA01</strain>
    </source>
</reference>
<dbReference type="Gene3D" id="3.40.309.10">
    <property type="entry name" value="Aldehyde Dehydrogenase, Chain A, domain 2"/>
    <property type="match status" value="1"/>
</dbReference>
<evidence type="ECO:0000256" key="2">
    <source>
        <dbReference type="ARBA" id="ARBA00011881"/>
    </source>
</evidence>
<accession>A0A956M1F7</accession>
<protein>
    <recommendedName>
        <fullName evidence="5">aldehyde dehydrogenase (NAD(+))</fullName>
        <ecNumber evidence="5">1.2.1.3</ecNumber>
    </recommendedName>
</protein>
<dbReference type="EC" id="1.2.1.3" evidence="5"/>
<dbReference type="PANTHER" id="PTHR43521">
    <property type="entry name" value="ALPHA-AMINOADIPIC SEMIALDEHYDE DEHYDROGENASE"/>
    <property type="match status" value="1"/>
</dbReference>
<feature type="domain" description="Aldehyde dehydrogenase" evidence="8">
    <location>
        <begin position="21"/>
        <end position="484"/>
    </location>
</feature>